<evidence type="ECO:0000313" key="4">
    <source>
        <dbReference type="EMBL" id="ATZ17302.1"/>
    </source>
</evidence>
<accession>A0A2K8NTY6</accession>
<keyword evidence="5" id="KW-1185">Reference proteome</keyword>
<evidence type="ECO:0000256" key="1">
    <source>
        <dbReference type="ARBA" id="ARBA00006484"/>
    </source>
</evidence>
<dbReference type="PRINTS" id="PR00081">
    <property type="entry name" value="GDHRDH"/>
</dbReference>
<reference evidence="4 5" key="1">
    <citation type="submission" date="2017-11" db="EMBL/GenBank/DDBJ databases">
        <title>Genome sequence of Entomoplasma luminosum PIMN-1 (ATCC 49195).</title>
        <authorList>
            <person name="Lo W.-S."/>
            <person name="Gasparich G.E."/>
            <person name="Kuo C.-H."/>
        </authorList>
    </citation>
    <scope>NUCLEOTIDE SEQUENCE [LARGE SCALE GENOMIC DNA]</scope>
    <source>
        <strain evidence="4 5">PIMN-1</strain>
    </source>
</reference>
<proteinExistence type="inferred from homology"/>
<dbReference type="PANTHER" id="PTHR43115:SF4">
    <property type="entry name" value="DEHYDROGENASE_REDUCTASE SDR FAMILY MEMBER 11"/>
    <property type="match status" value="1"/>
</dbReference>
<dbReference type="EMBL" id="CP024963">
    <property type="protein sequence ID" value="ATZ17302.1"/>
    <property type="molecule type" value="Genomic_DNA"/>
</dbReference>
<dbReference type="OrthoDB" id="9775296at2"/>
<dbReference type="FunFam" id="3.40.50.720:FF:000047">
    <property type="entry name" value="NADP-dependent L-serine/L-allo-threonine dehydrogenase"/>
    <property type="match status" value="1"/>
</dbReference>
<name>A0A2K8NTY6_9MOLU</name>
<gene>
    <name evidence="4" type="ORF">ELUMI_v1c05800</name>
</gene>
<dbReference type="PANTHER" id="PTHR43115">
    <property type="entry name" value="DEHYDROGENASE/REDUCTASE SDR FAMILY MEMBER 11"/>
    <property type="match status" value="1"/>
</dbReference>
<organism evidence="4 5">
    <name type="scientific">Williamsoniiplasma luminosum</name>
    <dbReference type="NCBI Taxonomy" id="214888"/>
    <lineage>
        <taxon>Bacteria</taxon>
        <taxon>Bacillati</taxon>
        <taxon>Mycoplasmatota</taxon>
        <taxon>Mollicutes</taxon>
        <taxon>Entomoplasmatales</taxon>
        <taxon>Williamsoniiplasma</taxon>
    </lineage>
</organism>
<evidence type="ECO:0000256" key="3">
    <source>
        <dbReference type="RuleBase" id="RU000363"/>
    </source>
</evidence>
<evidence type="ECO:0000313" key="5">
    <source>
        <dbReference type="Proteomes" id="UP000232063"/>
    </source>
</evidence>
<dbReference type="PRINTS" id="PR00080">
    <property type="entry name" value="SDRFAMILY"/>
</dbReference>
<dbReference type="SUPFAM" id="SSF51735">
    <property type="entry name" value="NAD(P)-binding Rossmann-fold domains"/>
    <property type="match status" value="1"/>
</dbReference>
<evidence type="ECO:0000256" key="2">
    <source>
        <dbReference type="ARBA" id="ARBA00023002"/>
    </source>
</evidence>
<dbReference type="Gene3D" id="3.40.50.720">
    <property type="entry name" value="NAD(P)-binding Rossmann-like Domain"/>
    <property type="match status" value="1"/>
</dbReference>
<dbReference type="AlphaFoldDB" id="A0A2K8NTY6"/>
<sequence length="242" mass="26746">MKPTKPLVAITGASSGIGKATAKLFAEKGYPVLLMARRVQLLDEMDIGHKITAKVDVTDIEQIRQAIKKAEAVYGPVDLLINNAGIMPMDKYVDQSLKDKYDTLDVNIKGVVNGMDCVLKDMNARQHGTIINLSSVAGRWTSIDHALYNGAKFAVNAITEQARRENAENNVRFTLIEPGMVDTNLLDTTTNQEVLDAYLINKNRLKGGLIAKDIADAILYTYELPQHISIKELLITHTQQKI</sequence>
<dbReference type="InterPro" id="IPR002347">
    <property type="entry name" value="SDR_fam"/>
</dbReference>
<dbReference type="Proteomes" id="UP000232063">
    <property type="component" value="Chromosome"/>
</dbReference>
<dbReference type="CDD" id="cd05233">
    <property type="entry name" value="SDR_c"/>
    <property type="match status" value="1"/>
</dbReference>
<dbReference type="GO" id="GO:0016616">
    <property type="term" value="F:oxidoreductase activity, acting on the CH-OH group of donors, NAD or NADP as acceptor"/>
    <property type="evidence" value="ECO:0007669"/>
    <property type="project" value="UniProtKB-ARBA"/>
</dbReference>
<comment type="similarity">
    <text evidence="1 3">Belongs to the short-chain dehydrogenases/reductases (SDR) family.</text>
</comment>
<dbReference type="PROSITE" id="PS00061">
    <property type="entry name" value="ADH_SHORT"/>
    <property type="match status" value="1"/>
</dbReference>
<dbReference type="InterPro" id="IPR036291">
    <property type="entry name" value="NAD(P)-bd_dom_sf"/>
</dbReference>
<dbReference type="KEGG" id="elj:ELUMI_v1c05800"/>
<dbReference type="InterPro" id="IPR020904">
    <property type="entry name" value="Sc_DH/Rdtase_CS"/>
</dbReference>
<dbReference type="Pfam" id="PF00106">
    <property type="entry name" value="adh_short"/>
    <property type="match status" value="1"/>
</dbReference>
<protein>
    <submittedName>
        <fullName evidence="4">Oxidoreductase</fullName>
    </submittedName>
</protein>
<keyword evidence="2" id="KW-0560">Oxidoreductase</keyword>
<dbReference type="RefSeq" id="WP_025734247.1">
    <property type="nucleotide sequence ID" value="NZ_CP024963.1"/>
</dbReference>